<evidence type="ECO:0000256" key="3">
    <source>
        <dbReference type="ARBA" id="ARBA00023043"/>
    </source>
</evidence>
<dbReference type="Pfam" id="PF12796">
    <property type="entry name" value="Ank_2"/>
    <property type="match status" value="3"/>
</dbReference>
<keyword evidence="8" id="KW-1185">Reference proteome</keyword>
<feature type="repeat" description="ANK" evidence="4">
    <location>
        <begin position="339"/>
        <end position="371"/>
    </location>
</feature>
<sequence>MAASVDDHSQLSNEELLQITVGGSIADRHLPPYSDQGTSSLPSSAPPDPVTPTQRKPDHRWRNPDPPRHLSYVPSSQPPPSDPTDVPNCANPPTALSRFLYRSFKRKSSPLQRLIMNGDAEALMDLVNRRCSSLMEPNDEGWIALHEAAYYGQLQCVRILIRAHPDSVNRCSLKNQTALLLAASRGNTFCVNFLLKHGADPNIANEDRETPLFTACERPNEATVDLLLHSGAQVNLSCSQGGSALNEACRHGRLKLCRMLLEAGANLHSKNIYGIQPFFTAAQHGHANLIHLLANKDADVNGQAGDGATPLYEACKNGHVSTVEALLSLKADTNCSMKSGLLPLHVAVKNNHIRIVSMLIPVTSRVRVRQSGISPVHIAAERNRDDILELLIESGFDVNAELSEEYSKMYKDRRSTALYFSVYNGNLEATEMLLEAGANPNLDVFNPLLIAVRFGWMDMATLLLRYGANANTQISMQPSSFPSAILLSMESPLMLKLLLDNGCDARPCFDCMYSQKPHLAITQSRRLVEEMQLSRDTPPQCCLQFCEAVSCLSLWQNTGSIISVLLDYVSHVHLCSRLLEVLESRSDWALIKLKALPPHPLMQLCRLKIRQLVGVQRLKLLCILPLPARLIRFLHYDVDCSLT</sequence>
<dbReference type="AlphaFoldDB" id="A0A3Q3JNA4"/>
<evidence type="ECO:0000256" key="4">
    <source>
        <dbReference type="PROSITE-ProRule" id="PRU00023"/>
    </source>
</evidence>
<feature type="repeat" description="ANK" evidence="4">
    <location>
        <begin position="174"/>
        <end position="206"/>
    </location>
</feature>
<dbReference type="PANTHER" id="PTHR24161:SF85">
    <property type="entry name" value="PALMITOYLTRANSFERASE HIP14"/>
    <property type="match status" value="1"/>
</dbReference>
<feature type="domain" description="SOCS box" evidence="6">
    <location>
        <begin position="593"/>
        <end position="636"/>
    </location>
</feature>
<dbReference type="InterPro" id="IPR002110">
    <property type="entry name" value="Ankyrin_rpt"/>
</dbReference>
<name>A0A3Q3JNA4_MONAL</name>
<dbReference type="PROSITE" id="PS50225">
    <property type="entry name" value="SOCS"/>
    <property type="match status" value="1"/>
</dbReference>
<dbReference type="PANTHER" id="PTHR24161">
    <property type="entry name" value="ANK_REP_REGION DOMAIN-CONTAINING PROTEIN-RELATED"/>
    <property type="match status" value="1"/>
</dbReference>
<dbReference type="STRING" id="43700.ENSMALP00000021668"/>
<dbReference type="InterPro" id="IPR001496">
    <property type="entry name" value="SOCS_box"/>
</dbReference>
<dbReference type="FunFam" id="1.10.750.20:FF:000001">
    <property type="entry name" value="Ankyrin repeat and SOCS box containing 1"/>
    <property type="match status" value="1"/>
</dbReference>
<feature type="repeat" description="ANK" evidence="4">
    <location>
        <begin position="207"/>
        <end position="239"/>
    </location>
</feature>
<protein>
    <recommendedName>
        <fullName evidence="6">SOCS box domain-containing protein</fullName>
    </recommendedName>
</protein>
<dbReference type="Pfam" id="PF13637">
    <property type="entry name" value="Ank_4"/>
    <property type="match status" value="1"/>
</dbReference>
<evidence type="ECO:0000256" key="5">
    <source>
        <dbReference type="SAM" id="MobiDB-lite"/>
    </source>
</evidence>
<feature type="repeat" description="ANK" evidence="4">
    <location>
        <begin position="306"/>
        <end position="338"/>
    </location>
</feature>
<dbReference type="Ensembl" id="ENSMALT00000022087.1">
    <property type="protein sequence ID" value="ENSMALP00000021668.1"/>
    <property type="gene ID" value="ENSMALG00000015145.1"/>
</dbReference>
<dbReference type="SUPFAM" id="SSF48403">
    <property type="entry name" value="Ankyrin repeat"/>
    <property type="match status" value="1"/>
</dbReference>
<dbReference type="GeneID" id="109974478"/>
<reference evidence="7" key="1">
    <citation type="submission" date="2025-08" db="UniProtKB">
        <authorList>
            <consortium name="Ensembl"/>
        </authorList>
    </citation>
    <scope>IDENTIFICATION</scope>
</reference>
<dbReference type="PRINTS" id="PR01415">
    <property type="entry name" value="ANKYRIN"/>
</dbReference>
<dbReference type="Gene3D" id="1.25.40.20">
    <property type="entry name" value="Ankyrin repeat-containing domain"/>
    <property type="match status" value="3"/>
</dbReference>
<feature type="repeat" description="ANK" evidence="4">
    <location>
        <begin position="273"/>
        <end position="305"/>
    </location>
</feature>
<evidence type="ECO:0000259" key="6">
    <source>
        <dbReference type="PROSITE" id="PS50225"/>
    </source>
</evidence>
<dbReference type="PROSITE" id="PS50088">
    <property type="entry name" value="ANK_REPEAT"/>
    <property type="match status" value="9"/>
</dbReference>
<dbReference type="PROSITE" id="PS50297">
    <property type="entry name" value="ANK_REP_REGION"/>
    <property type="match status" value="6"/>
</dbReference>
<accession>A0A3Q3JNA4</accession>
<dbReference type="KEGG" id="malb:109974478"/>
<dbReference type="RefSeq" id="XP_020480336.1">
    <property type="nucleotide sequence ID" value="XM_020624680.1"/>
</dbReference>
<feature type="repeat" description="ANK" evidence="4">
    <location>
        <begin position="371"/>
        <end position="403"/>
    </location>
</feature>
<dbReference type="GO" id="GO:0016567">
    <property type="term" value="P:protein ubiquitination"/>
    <property type="evidence" value="ECO:0007669"/>
    <property type="project" value="UniProtKB-UniPathway"/>
</dbReference>
<evidence type="ECO:0000256" key="2">
    <source>
        <dbReference type="ARBA" id="ARBA00022737"/>
    </source>
</evidence>
<dbReference type="SMART" id="SM00248">
    <property type="entry name" value="ANK"/>
    <property type="match status" value="11"/>
</dbReference>
<feature type="region of interest" description="Disordered" evidence="5">
    <location>
        <begin position="22"/>
        <end position="90"/>
    </location>
</feature>
<organism evidence="7 8">
    <name type="scientific">Monopterus albus</name>
    <name type="common">Swamp eel</name>
    <dbReference type="NCBI Taxonomy" id="43700"/>
    <lineage>
        <taxon>Eukaryota</taxon>
        <taxon>Metazoa</taxon>
        <taxon>Chordata</taxon>
        <taxon>Craniata</taxon>
        <taxon>Vertebrata</taxon>
        <taxon>Euteleostomi</taxon>
        <taxon>Actinopterygii</taxon>
        <taxon>Neopterygii</taxon>
        <taxon>Teleostei</taxon>
        <taxon>Neoteleostei</taxon>
        <taxon>Acanthomorphata</taxon>
        <taxon>Anabantaria</taxon>
        <taxon>Synbranchiformes</taxon>
        <taxon>Synbranchidae</taxon>
        <taxon>Monopterus</taxon>
    </lineage>
</organism>
<dbReference type="Pfam" id="PF00023">
    <property type="entry name" value="Ank"/>
    <property type="match status" value="1"/>
</dbReference>
<dbReference type="Gene3D" id="1.10.750.20">
    <property type="entry name" value="SOCS box"/>
    <property type="match status" value="1"/>
</dbReference>
<evidence type="ECO:0000313" key="8">
    <source>
        <dbReference type="Proteomes" id="UP000261600"/>
    </source>
</evidence>
<reference evidence="7" key="2">
    <citation type="submission" date="2025-09" db="UniProtKB">
        <authorList>
            <consortium name="Ensembl"/>
        </authorList>
    </citation>
    <scope>IDENTIFICATION</scope>
</reference>
<keyword evidence="2" id="KW-0677">Repeat</keyword>
<feature type="repeat" description="ANK" evidence="4">
    <location>
        <begin position="443"/>
        <end position="475"/>
    </location>
</feature>
<proteinExistence type="predicted"/>
<dbReference type="UniPathway" id="UPA00143"/>
<evidence type="ECO:0000313" key="7">
    <source>
        <dbReference type="Ensembl" id="ENSMALP00000021668.1"/>
    </source>
</evidence>
<dbReference type="OrthoDB" id="539213at2759"/>
<comment type="pathway">
    <text evidence="1">Protein modification; protein ubiquitination.</text>
</comment>
<keyword evidence="3 4" id="KW-0040">ANK repeat</keyword>
<feature type="repeat" description="ANK" evidence="4">
    <location>
        <begin position="413"/>
        <end position="441"/>
    </location>
</feature>
<feature type="repeat" description="ANK" evidence="4">
    <location>
        <begin position="240"/>
        <end position="272"/>
    </location>
</feature>
<dbReference type="InterPro" id="IPR036770">
    <property type="entry name" value="Ankyrin_rpt-contain_sf"/>
</dbReference>
<dbReference type="Proteomes" id="UP000261600">
    <property type="component" value="Unplaced"/>
</dbReference>
<dbReference type="Pfam" id="PF07525">
    <property type="entry name" value="SOCS_box"/>
    <property type="match status" value="1"/>
</dbReference>
<dbReference type="SMART" id="SM00969">
    <property type="entry name" value="SOCS_box"/>
    <property type="match status" value="1"/>
</dbReference>
<evidence type="ECO:0000256" key="1">
    <source>
        <dbReference type="ARBA" id="ARBA00004906"/>
    </source>
</evidence>